<dbReference type="EMBL" id="AFLV02000052">
    <property type="protein sequence ID" value="EKR64099.1"/>
    <property type="molecule type" value="Genomic_DNA"/>
</dbReference>
<protein>
    <submittedName>
        <fullName evidence="1">Uncharacterized protein</fullName>
    </submittedName>
</protein>
<reference evidence="1 2" key="1">
    <citation type="submission" date="2012-10" db="EMBL/GenBank/DDBJ databases">
        <authorList>
            <person name="Harkins D.M."/>
            <person name="Durkin A.S."/>
            <person name="Brinkac L.M."/>
            <person name="Haft D.H."/>
            <person name="Selengut J.D."/>
            <person name="Sanka R."/>
            <person name="DePew J."/>
            <person name="Purushe J."/>
            <person name="Whelen A.C."/>
            <person name="Vinetz J.M."/>
            <person name="Sutton G.G."/>
            <person name="Nierman W.C."/>
            <person name="Fouts D.E."/>
        </authorList>
    </citation>
    <scope>NUCLEOTIDE SEQUENCE [LARGE SCALE GENOMIC DNA]</scope>
    <source>
        <strain evidence="1 2">2006001853</strain>
    </source>
</reference>
<accession>A0A828Z287</accession>
<evidence type="ECO:0000313" key="2">
    <source>
        <dbReference type="Proteomes" id="UP000001338"/>
    </source>
</evidence>
<comment type="caution">
    <text evidence="1">The sequence shown here is derived from an EMBL/GenBank/DDBJ whole genome shotgun (WGS) entry which is preliminary data.</text>
</comment>
<organism evidence="1 2">
    <name type="scientific">Leptospira weilii str. 2006001853</name>
    <dbReference type="NCBI Taxonomy" id="1001589"/>
    <lineage>
        <taxon>Bacteria</taxon>
        <taxon>Pseudomonadati</taxon>
        <taxon>Spirochaetota</taxon>
        <taxon>Spirochaetia</taxon>
        <taxon>Leptospirales</taxon>
        <taxon>Leptospiraceae</taxon>
        <taxon>Leptospira</taxon>
    </lineage>
</organism>
<dbReference type="Proteomes" id="UP000001338">
    <property type="component" value="Unassembled WGS sequence"/>
</dbReference>
<proteinExistence type="predicted"/>
<name>A0A828Z287_9LEPT</name>
<dbReference type="AlphaFoldDB" id="A0A828Z287"/>
<sequence>MYQRVDLKPTSVKGKGRTEDFFFFHWLFIPTNTHEILFKLLIIASTILLKTMTLLL</sequence>
<gene>
    <name evidence="1" type="ORF">LEP1GSC036_0633</name>
</gene>
<evidence type="ECO:0000313" key="1">
    <source>
        <dbReference type="EMBL" id="EKR64099.1"/>
    </source>
</evidence>